<evidence type="ECO:0000256" key="3">
    <source>
        <dbReference type="ARBA" id="ARBA00022679"/>
    </source>
</evidence>
<keyword evidence="2" id="KW-0489">Methyltransferase</keyword>
<keyword evidence="5" id="KW-0819">tRNA processing</keyword>
<keyword evidence="10" id="KW-1185">Reference proteome</keyword>
<dbReference type="InterPro" id="IPR056743">
    <property type="entry name" value="TRM5-TYW2-like_MTfase"/>
</dbReference>
<dbReference type="AlphaFoldDB" id="A0A1Z5K660"/>
<organism evidence="9 10">
    <name type="scientific">Fistulifera solaris</name>
    <name type="common">Oleaginous diatom</name>
    <dbReference type="NCBI Taxonomy" id="1519565"/>
    <lineage>
        <taxon>Eukaryota</taxon>
        <taxon>Sar</taxon>
        <taxon>Stramenopiles</taxon>
        <taxon>Ochrophyta</taxon>
        <taxon>Bacillariophyta</taxon>
        <taxon>Bacillariophyceae</taxon>
        <taxon>Bacillariophycidae</taxon>
        <taxon>Naviculales</taxon>
        <taxon>Naviculaceae</taxon>
        <taxon>Fistulifera</taxon>
    </lineage>
</organism>
<accession>A0A1Z5K660</accession>
<dbReference type="OrthoDB" id="263283at2759"/>
<evidence type="ECO:0000313" key="9">
    <source>
        <dbReference type="EMBL" id="GAX21709.1"/>
    </source>
</evidence>
<comment type="caution">
    <text evidence="9">The sequence shown here is derived from an EMBL/GenBank/DDBJ whole genome shotgun (WGS) entry which is preliminary data.</text>
</comment>
<dbReference type="Pfam" id="PF02475">
    <property type="entry name" value="TRM5-TYW2_MTfase"/>
    <property type="match status" value="1"/>
</dbReference>
<name>A0A1Z5K660_FISSO</name>
<dbReference type="PROSITE" id="PS51684">
    <property type="entry name" value="SAM_MT_TRM5_TYW2"/>
    <property type="match status" value="1"/>
</dbReference>
<dbReference type="Pfam" id="PF25132">
    <property type="entry name" value="TYW2_N"/>
    <property type="match status" value="1"/>
</dbReference>
<evidence type="ECO:0000256" key="2">
    <source>
        <dbReference type="ARBA" id="ARBA00022603"/>
    </source>
</evidence>
<dbReference type="GO" id="GO:0030488">
    <property type="term" value="P:tRNA methylation"/>
    <property type="evidence" value="ECO:0007669"/>
    <property type="project" value="TreeGrafter"/>
</dbReference>
<evidence type="ECO:0000259" key="8">
    <source>
        <dbReference type="PROSITE" id="PS51684"/>
    </source>
</evidence>
<dbReference type="GO" id="GO:0031591">
    <property type="term" value="P:wybutosine biosynthetic process"/>
    <property type="evidence" value="ECO:0007669"/>
    <property type="project" value="TreeGrafter"/>
</dbReference>
<dbReference type="CDD" id="cd02440">
    <property type="entry name" value="AdoMet_MTases"/>
    <property type="match status" value="1"/>
</dbReference>
<dbReference type="GO" id="GO:0005737">
    <property type="term" value="C:cytoplasm"/>
    <property type="evidence" value="ECO:0007669"/>
    <property type="project" value="TreeGrafter"/>
</dbReference>
<dbReference type="InterPro" id="IPR030382">
    <property type="entry name" value="MeTrfase_TRM5/TYW2"/>
</dbReference>
<comment type="function">
    <text evidence="7">S-adenosyl-L-methionine-dependent transferase that acts as a component of the wybutosine biosynthesis pathway. Wybutosine is a hyper modified guanosine with a tricyclic base found at the 3'-position adjacent to the anticodon of eukaryotic phenylalanine tRNA. Catalyzes the transfer of the alpha-amino-alpha-carboxypropyl (acp) group from S-adenosyl-L-methionine to the C-7 position of 4-demethylwyosine (imG-14) to produce wybutosine-86.</text>
</comment>
<sequence length="440" mass="49596">MQKGEEVSVIYVQPSEAKRWKTRLTQQGLLHPRVRMHPVPDGRVAIPVLETKEEEFENVERGSCFCPYRSAVLGNPTNPNAIQQILMDFLQAWMKVDPSTLPTGPHHPLELMGDDRTVVIPATMWEPVSLSSYIRRHAPTTNDISNDSLWQRLAALYSSRRVVRRGTIDPNNPVRHSTFEVVWHDGSYDKEGWMTITEQGIRQSLDITKLMFSRGNITEKIRFGQTLVQSGEEVLDLYAGIGYFTLPALVHGRAKHVVACEWNPEAVAALTFNLKDNHVHDRATVYEGDCRHAPWGHQRFDRVSLGLLPSSQGGWKTAVRALKEDCGGWLHVHANVPVEERDVWGNWLSTQLLSYAPASWMVVLHHVQKVKSFAPTVNHYVADVCMGPPEVVAQRTGCLEARPGVAFYRGVIVDGDVPIPSCALSENGVLHQEWMRELEE</sequence>
<evidence type="ECO:0000256" key="5">
    <source>
        <dbReference type="ARBA" id="ARBA00022694"/>
    </source>
</evidence>
<evidence type="ECO:0000256" key="6">
    <source>
        <dbReference type="ARBA" id="ARBA00031315"/>
    </source>
</evidence>
<dbReference type="InterPro" id="IPR056745">
    <property type="entry name" value="TYW2_N"/>
</dbReference>
<proteinExistence type="predicted"/>
<dbReference type="EMBL" id="BDSP01000171">
    <property type="protein sequence ID" value="GAX21709.1"/>
    <property type="molecule type" value="Genomic_DNA"/>
</dbReference>
<evidence type="ECO:0000256" key="1">
    <source>
        <dbReference type="ARBA" id="ARBA00017179"/>
    </source>
</evidence>
<evidence type="ECO:0000313" key="10">
    <source>
        <dbReference type="Proteomes" id="UP000198406"/>
    </source>
</evidence>
<evidence type="ECO:0000256" key="7">
    <source>
        <dbReference type="ARBA" id="ARBA00037786"/>
    </source>
</evidence>
<dbReference type="Proteomes" id="UP000198406">
    <property type="component" value="Unassembled WGS sequence"/>
</dbReference>
<feature type="domain" description="SAM-dependent methyltransferase TRM5/TYW2-type" evidence="8">
    <location>
        <begin position="138"/>
        <end position="388"/>
    </location>
</feature>
<dbReference type="InParanoid" id="A0A1Z5K660"/>
<protein>
    <recommendedName>
        <fullName evidence="1">tRNA wybutosine-synthesizing protein 2 homolog</fullName>
    </recommendedName>
    <alternativeName>
        <fullName evidence="6">tRNA(Phe) (4-demethylwyosine(37)-C(7)) aminocarboxypropyltransferase</fullName>
    </alternativeName>
</protein>
<dbReference type="SUPFAM" id="SSF53335">
    <property type="entry name" value="S-adenosyl-L-methionine-dependent methyltransferases"/>
    <property type="match status" value="1"/>
</dbReference>
<evidence type="ECO:0000256" key="4">
    <source>
        <dbReference type="ARBA" id="ARBA00022691"/>
    </source>
</evidence>
<dbReference type="PANTHER" id="PTHR23245">
    <property type="entry name" value="TRNA METHYLTRANSFERASE"/>
    <property type="match status" value="1"/>
</dbReference>
<keyword evidence="3 9" id="KW-0808">Transferase</keyword>
<dbReference type="PANTHER" id="PTHR23245:SF31">
    <property type="entry name" value="TRNA WYBUTOSINE-SYNTHESIZING PROTEIN 3 HOMOLOG"/>
    <property type="match status" value="1"/>
</dbReference>
<dbReference type="Gene3D" id="3.40.50.150">
    <property type="entry name" value="Vaccinia Virus protein VP39"/>
    <property type="match status" value="1"/>
</dbReference>
<dbReference type="InterPro" id="IPR029063">
    <property type="entry name" value="SAM-dependent_MTases_sf"/>
</dbReference>
<dbReference type="FunFam" id="3.40.50.150:FF:000131">
    <property type="entry name" value="tRNA wybutosine-synthesizing protein 2/3/4"/>
    <property type="match status" value="1"/>
</dbReference>
<dbReference type="GO" id="GO:0008175">
    <property type="term" value="F:tRNA methyltransferase activity"/>
    <property type="evidence" value="ECO:0007669"/>
    <property type="project" value="TreeGrafter"/>
</dbReference>
<reference evidence="9 10" key="1">
    <citation type="journal article" date="2015" name="Plant Cell">
        <title>Oil accumulation by the oleaginous diatom Fistulifera solaris as revealed by the genome and transcriptome.</title>
        <authorList>
            <person name="Tanaka T."/>
            <person name="Maeda Y."/>
            <person name="Veluchamy A."/>
            <person name="Tanaka M."/>
            <person name="Abida H."/>
            <person name="Marechal E."/>
            <person name="Bowler C."/>
            <person name="Muto M."/>
            <person name="Sunaga Y."/>
            <person name="Tanaka M."/>
            <person name="Yoshino T."/>
            <person name="Taniguchi T."/>
            <person name="Fukuda Y."/>
            <person name="Nemoto M."/>
            <person name="Matsumoto M."/>
            <person name="Wong P.S."/>
            <person name="Aburatani S."/>
            <person name="Fujibuchi W."/>
        </authorList>
    </citation>
    <scope>NUCLEOTIDE SEQUENCE [LARGE SCALE GENOMIC DNA]</scope>
    <source>
        <strain evidence="9 10">JPCC DA0580</strain>
    </source>
</reference>
<gene>
    <name evidence="9" type="ORF">FisN_3Hh501</name>
</gene>
<keyword evidence="4" id="KW-0949">S-adenosyl-L-methionine</keyword>